<comment type="caution">
    <text evidence="1">The sequence shown here is derived from an EMBL/GenBank/DDBJ whole genome shotgun (WGS) entry which is preliminary data.</text>
</comment>
<dbReference type="Proteomes" id="UP001476247">
    <property type="component" value="Unassembled WGS sequence"/>
</dbReference>
<organism evidence="1 2">
    <name type="scientific">Helicostylum pulchrum</name>
    <dbReference type="NCBI Taxonomy" id="562976"/>
    <lineage>
        <taxon>Eukaryota</taxon>
        <taxon>Fungi</taxon>
        <taxon>Fungi incertae sedis</taxon>
        <taxon>Mucoromycota</taxon>
        <taxon>Mucoromycotina</taxon>
        <taxon>Mucoromycetes</taxon>
        <taxon>Mucorales</taxon>
        <taxon>Mucorineae</taxon>
        <taxon>Mucoraceae</taxon>
        <taxon>Helicostylum</taxon>
    </lineage>
</organism>
<gene>
    <name evidence="1" type="ORF">HPULCUR_009883</name>
</gene>
<evidence type="ECO:0000313" key="1">
    <source>
        <dbReference type="EMBL" id="GAA5804394.1"/>
    </source>
</evidence>
<reference evidence="1 2" key="1">
    <citation type="submission" date="2024-04" db="EMBL/GenBank/DDBJ databases">
        <title>genome sequences of Mucor flavus KT1a and Helicostylum pulchrum KT1b strains isolation_sourced from the surface of a dry-aged beef.</title>
        <authorList>
            <person name="Toyotome T."/>
            <person name="Hosono M."/>
            <person name="Torimaru M."/>
            <person name="Fukuda K."/>
            <person name="Mikami N."/>
        </authorList>
    </citation>
    <scope>NUCLEOTIDE SEQUENCE [LARGE SCALE GENOMIC DNA]</scope>
    <source>
        <strain evidence="1 2">KT1b</strain>
    </source>
</reference>
<proteinExistence type="predicted"/>
<protein>
    <submittedName>
        <fullName evidence="1">Uncharacterized protein</fullName>
    </submittedName>
</protein>
<dbReference type="EMBL" id="BAABUJ010000034">
    <property type="protein sequence ID" value="GAA5804394.1"/>
    <property type="molecule type" value="Genomic_DNA"/>
</dbReference>
<sequence length="168" mass="19444">MPSLRLNTLRIDGPALYHMLSRKRENSLYLFGYDGYIINSEETARRHQDKAFASVFDTKSIQETCHSAGLRFSQSITFVPGLITEKSSYLQALNDPEVVQELNNDEAVIKEEICLLQSKISTLTNQLRISLKEEARIDYSKQKKDLKLQWRYNSDILQRNDILTKNTI</sequence>
<keyword evidence="2" id="KW-1185">Reference proteome</keyword>
<evidence type="ECO:0000313" key="2">
    <source>
        <dbReference type="Proteomes" id="UP001476247"/>
    </source>
</evidence>
<accession>A0ABP9YBQ3</accession>
<name>A0ABP9YBQ3_9FUNG</name>